<reference evidence="1 2" key="1">
    <citation type="submission" date="2017-03" db="EMBL/GenBank/DDBJ databases">
        <title>Whole genome sequence of Micromonospora wenchangensis, isolated from mangrove soil.</title>
        <authorList>
            <person name="Yang H."/>
        </authorList>
    </citation>
    <scope>NUCLEOTIDE SEQUENCE [LARGE SCALE GENOMIC DNA]</scope>
    <source>
        <strain evidence="1 2">CCTCC AA 2012002</strain>
    </source>
</reference>
<dbReference type="RefSeq" id="WP_088642461.1">
    <property type="nucleotide sequence ID" value="NZ_MZMV01000005.1"/>
</dbReference>
<keyword evidence="2" id="KW-1185">Reference proteome</keyword>
<evidence type="ECO:0000313" key="2">
    <source>
        <dbReference type="Proteomes" id="UP000197174"/>
    </source>
</evidence>
<sequence length="212" mass="21742">MSAVNHRAAANPPRLRKIRAVLAGALVLGFGTTSTLASWTDGEYGAGSFAASIFGTESQTASSSWASHTPAASSAMLVFNATAMSPAVSYYAWIDIRTTSTTTTSGTVALSNSSNDSGALLPVLQYRAVRTAATNTTCAAAAFTGSPVWIVGPSYTSITSVPTPAVSSPVTAPGGTTPQLRFCFETRIQSGASNTYQGTTGSVTWQFTTTST</sequence>
<dbReference type="EMBL" id="MZMV01000005">
    <property type="protein sequence ID" value="OWV11538.1"/>
    <property type="molecule type" value="Genomic_DNA"/>
</dbReference>
<name>A0A2D0AX83_9ACTN</name>
<proteinExistence type="predicted"/>
<dbReference type="AlphaFoldDB" id="A0A2D0AX83"/>
<organism evidence="1 2">
    <name type="scientific">Micromonospora wenchangensis</name>
    <dbReference type="NCBI Taxonomy" id="1185415"/>
    <lineage>
        <taxon>Bacteria</taxon>
        <taxon>Bacillati</taxon>
        <taxon>Actinomycetota</taxon>
        <taxon>Actinomycetes</taxon>
        <taxon>Micromonosporales</taxon>
        <taxon>Micromonosporaceae</taxon>
        <taxon>Micromonospora</taxon>
    </lineage>
</organism>
<accession>A0A2D0AX83</accession>
<protein>
    <recommendedName>
        <fullName evidence="3">SipW-cognate class signal peptide</fullName>
    </recommendedName>
</protein>
<dbReference type="OrthoDB" id="4978280at2"/>
<comment type="caution">
    <text evidence="1">The sequence shown here is derived from an EMBL/GenBank/DDBJ whole genome shotgun (WGS) entry which is preliminary data.</text>
</comment>
<evidence type="ECO:0008006" key="3">
    <source>
        <dbReference type="Google" id="ProtNLM"/>
    </source>
</evidence>
<gene>
    <name evidence="1" type="ORF">B5D80_04420</name>
</gene>
<evidence type="ECO:0000313" key="1">
    <source>
        <dbReference type="EMBL" id="OWV11538.1"/>
    </source>
</evidence>
<dbReference type="Proteomes" id="UP000197174">
    <property type="component" value="Unassembled WGS sequence"/>
</dbReference>